<dbReference type="eggNOG" id="COG3467">
    <property type="taxonomic scope" value="Bacteria"/>
</dbReference>
<dbReference type="InterPro" id="IPR012349">
    <property type="entry name" value="Split_barrel_FMN-bd"/>
</dbReference>
<proteinExistence type="predicted"/>
<dbReference type="Gene3D" id="2.30.110.10">
    <property type="entry name" value="Electron Transport, Fmn-binding Protein, Chain A"/>
    <property type="match status" value="1"/>
</dbReference>
<evidence type="ECO:0000313" key="3">
    <source>
        <dbReference type="EMBL" id="ABU58315.1"/>
    </source>
</evidence>
<reference evidence="3 4" key="1">
    <citation type="submission" date="2007-08" db="EMBL/GenBank/DDBJ databases">
        <title>Complete sequence of Roseiflexus castenholzii DSM 13941.</title>
        <authorList>
            <consortium name="US DOE Joint Genome Institute"/>
            <person name="Copeland A."/>
            <person name="Lucas S."/>
            <person name="Lapidus A."/>
            <person name="Barry K."/>
            <person name="Glavina del Rio T."/>
            <person name="Dalin E."/>
            <person name="Tice H."/>
            <person name="Pitluck S."/>
            <person name="Thompson L.S."/>
            <person name="Brettin T."/>
            <person name="Bruce D."/>
            <person name="Detter J.C."/>
            <person name="Han C."/>
            <person name="Tapia R."/>
            <person name="Schmutz J."/>
            <person name="Larimer F."/>
            <person name="Land M."/>
            <person name="Hauser L."/>
            <person name="Kyrpides N."/>
            <person name="Mikhailova N."/>
            <person name="Bryant D.A."/>
            <person name="Hanada S."/>
            <person name="Tsukatani Y."/>
            <person name="Richardson P."/>
        </authorList>
    </citation>
    <scope>NUCLEOTIDE SEQUENCE [LARGE SCALE GENOMIC DNA]</scope>
    <source>
        <strain evidence="4">DSM 13941 / HLO8</strain>
    </source>
</reference>
<protein>
    <submittedName>
        <fullName evidence="3">Pyridoxamine 5'-phosphate oxidase-related FMN-binding</fullName>
    </submittedName>
</protein>
<accession>A7NLD2</accession>
<dbReference type="KEGG" id="rca:Rcas_2232"/>
<dbReference type="EMBL" id="CP000804">
    <property type="protein sequence ID" value="ABU58315.1"/>
    <property type="molecule type" value="Genomic_DNA"/>
</dbReference>
<evidence type="ECO:0000313" key="4">
    <source>
        <dbReference type="Proteomes" id="UP000000263"/>
    </source>
</evidence>
<dbReference type="PANTHER" id="PTHR35176:SF4">
    <property type="entry name" value="PYRIDOXAMINE 5'-PHOSPHATE OXIDASE-RELATED FMN-BINDING"/>
    <property type="match status" value="1"/>
</dbReference>
<dbReference type="Pfam" id="PF01243">
    <property type="entry name" value="PNPOx_N"/>
    <property type="match status" value="1"/>
</dbReference>
<feature type="domain" description="Pyridoxamine 5'-phosphate oxidase N-terminal" evidence="2">
    <location>
        <begin position="80"/>
        <end position="191"/>
    </location>
</feature>
<dbReference type="InterPro" id="IPR011576">
    <property type="entry name" value="Pyridox_Oxase_N"/>
</dbReference>
<evidence type="ECO:0000256" key="1">
    <source>
        <dbReference type="ARBA" id="ARBA00023002"/>
    </source>
</evidence>
<keyword evidence="1" id="KW-0560">Oxidoreductase</keyword>
<evidence type="ECO:0000259" key="2">
    <source>
        <dbReference type="Pfam" id="PF01243"/>
    </source>
</evidence>
<name>A7NLD2_ROSCS</name>
<keyword evidence="4" id="KW-1185">Reference proteome</keyword>
<dbReference type="Proteomes" id="UP000000263">
    <property type="component" value="Chromosome"/>
</dbReference>
<dbReference type="GO" id="GO:0070967">
    <property type="term" value="F:coenzyme F420 binding"/>
    <property type="evidence" value="ECO:0007669"/>
    <property type="project" value="TreeGrafter"/>
</dbReference>
<dbReference type="PANTHER" id="PTHR35176">
    <property type="entry name" value="HEME OXYGENASE HI_0854-RELATED"/>
    <property type="match status" value="1"/>
</dbReference>
<sequence length="206" mass="23890">MLLGGLPNLRIETTALRAAAEPHRWAVPCKINFYKRGVRSSPMLRPIVIPEATPARKVQGYNTPETKENLLSWDFVSKQMSQSRHYWICTVFPNGRPHVVPVWGIWFEHRLFFEGSMQTAWGNNILHNPHIAVHLPDAEKVVIIEGTAHIIQDDEIDDETWNILDSTFQKKYQVDKGSPYIYVHPKRVLAWDGESLMTMTRWLFDE</sequence>
<dbReference type="InterPro" id="IPR052019">
    <property type="entry name" value="F420H2_bilvrd_red/Heme_oxyg"/>
</dbReference>
<dbReference type="GO" id="GO:0016627">
    <property type="term" value="F:oxidoreductase activity, acting on the CH-CH group of donors"/>
    <property type="evidence" value="ECO:0007669"/>
    <property type="project" value="TreeGrafter"/>
</dbReference>
<dbReference type="HOGENOM" id="CLU_115408_1_0_0"/>
<organism evidence="3 4">
    <name type="scientific">Roseiflexus castenholzii (strain DSM 13941 / HLO8)</name>
    <dbReference type="NCBI Taxonomy" id="383372"/>
    <lineage>
        <taxon>Bacteria</taxon>
        <taxon>Bacillati</taxon>
        <taxon>Chloroflexota</taxon>
        <taxon>Chloroflexia</taxon>
        <taxon>Chloroflexales</taxon>
        <taxon>Roseiflexineae</taxon>
        <taxon>Roseiflexaceae</taxon>
        <taxon>Roseiflexus</taxon>
    </lineage>
</organism>
<dbReference type="GO" id="GO:0005829">
    <property type="term" value="C:cytosol"/>
    <property type="evidence" value="ECO:0007669"/>
    <property type="project" value="TreeGrafter"/>
</dbReference>
<gene>
    <name evidence="3" type="ordered locus">Rcas_2232</name>
</gene>
<dbReference type="SUPFAM" id="SSF50475">
    <property type="entry name" value="FMN-binding split barrel"/>
    <property type="match status" value="1"/>
</dbReference>
<dbReference type="OrthoDB" id="163864at2"/>
<dbReference type="AlphaFoldDB" id="A7NLD2"/>
<dbReference type="STRING" id="383372.Rcas_2232"/>